<protein>
    <submittedName>
        <fullName evidence="6">VIT1/CCC1 transporter family protein</fullName>
    </submittedName>
</protein>
<proteinExistence type="predicted"/>
<sequence length="239" mass="25648">MKLEHDHSVAAIRARLSAGAKPNYIRDWVYGGIDGAVTTFAIISGVVGAELSTRTIIIMGFANLIADGFSMAASNYSGTKTEVDNLERLRRIERKHIAAEPEGEREEIRQILQGKGIEGEALESAVAAVTSNDETWISTMLVDEYGLSEVVRSPMLSAASTFIAFLICGLVPLMPYLIGSEDGFVISLVATAIVFFAIGATKATWSPQPWWRSGLETLAIGLAASAVAYAIGYFLKSVV</sequence>
<dbReference type="Proteomes" id="UP001196509">
    <property type="component" value="Unassembled WGS sequence"/>
</dbReference>
<dbReference type="AlphaFoldDB" id="A0AAE2ZTH3"/>
<name>A0AAE2ZTH3_9HYPH</name>
<dbReference type="InterPro" id="IPR008217">
    <property type="entry name" value="Ccc1_fam"/>
</dbReference>
<feature type="transmembrane region" description="Helical" evidence="5">
    <location>
        <begin position="184"/>
        <end position="205"/>
    </location>
</feature>
<evidence type="ECO:0000313" key="7">
    <source>
        <dbReference type="Proteomes" id="UP001196509"/>
    </source>
</evidence>
<feature type="transmembrane region" description="Helical" evidence="5">
    <location>
        <begin position="156"/>
        <end position="178"/>
    </location>
</feature>
<dbReference type="GO" id="GO:0005384">
    <property type="term" value="F:manganese ion transmembrane transporter activity"/>
    <property type="evidence" value="ECO:0007669"/>
    <property type="project" value="InterPro"/>
</dbReference>
<feature type="transmembrane region" description="Helical" evidence="5">
    <location>
        <begin position="217"/>
        <end position="235"/>
    </location>
</feature>
<keyword evidence="3 5" id="KW-1133">Transmembrane helix</keyword>
<comment type="caution">
    <text evidence="6">The sequence shown here is derived from an EMBL/GenBank/DDBJ whole genome shotgun (WGS) entry which is preliminary data.</text>
</comment>
<reference evidence="6" key="1">
    <citation type="submission" date="2021-08" db="EMBL/GenBank/DDBJ databases">
        <title>Hoeflea bacterium WL0058 sp. nov., isolated from the sediment.</title>
        <authorList>
            <person name="Wang L."/>
            <person name="Zhang D."/>
        </authorList>
    </citation>
    <scope>NUCLEOTIDE SEQUENCE</scope>
    <source>
        <strain evidence="6">WL0058</strain>
    </source>
</reference>
<evidence type="ECO:0000313" key="6">
    <source>
        <dbReference type="EMBL" id="MBW8639287.1"/>
    </source>
</evidence>
<dbReference type="Pfam" id="PF01988">
    <property type="entry name" value="VIT1"/>
    <property type="match status" value="1"/>
</dbReference>
<dbReference type="GO" id="GO:0030026">
    <property type="term" value="P:intracellular manganese ion homeostasis"/>
    <property type="evidence" value="ECO:0007669"/>
    <property type="project" value="InterPro"/>
</dbReference>
<gene>
    <name evidence="6" type="ORF">K1W69_18980</name>
</gene>
<dbReference type="PANTHER" id="PTHR31851">
    <property type="entry name" value="FE(2+)/MN(2+) TRANSPORTER PCL1"/>
    <property type="match status" value="1"/>
</dbReference>
<dbReference type="RefSeq" id="WP_220229984.1">
    <property type="nucleotide sequence ID" value="NZ_JAICBX010000003.1"/>
</dbReference>
<keyword evidence="7" id="KW-1185">Reference proteome</keyword>
<organism evidence="6 7">
    <name type="scientific">Flavimaribacter sediminis</name>
    <dbReference type="NCBI Taxonomy" id="2865987"/>
    <lineage>
        <taxon>Bacteria</taxon>
        <taxon>Pseudomonadati</taxon>
        <taxon>Pseudomonadota</taxon>
        <taxon>Alphaproteobacteria</taxon>
        <taxon>Hyphomicrobiales</taxon>
        <taxon>Rhizobiaceae</taxon>
        <taxon>Flavimaribacter</taxon>
    </lineage>
</organism>
<evidence type="ECO:0000256" key="5">
    <source>
        <dbReference type="SAM" id="Phobius"/>
    </source>
</evidence>
<evidence type="ECO:0000256" key="2">
    <source>
        <dbReference type="ARBA" id="ARBA00022692"/>
    </source>
</evidence>
<comment type="subcellular location">
    <subcellularLocation>
        <location evidence="1">Endomembrane system</location>
        <topology evidence="1">Multi-pass membrane protein</topology>
    </subcellularLocation>
</comment>
<evidence type="ECO:0000256" key="4">
    <source>
        <dbReference type="ARBA" id="ARBA00023136"/>
    </source>
</evidence>
<dbReference type="GO" id="GO:0012505">
    <property type="term" value="C:endomembrane system"/>
    <property type="evidence" value="ECO:0007669"/>
    <property type="project" value="UniProtKB-SubCell"/>
</dbReference>
<evidence type="ECO:0000256" key="3">
    <source>
        <dbReference type="ARBA" id="ARBA00022989"/>
    </source>
</evidence>
<dbReference type="EMBL" id="JAICBX010000003">
    <property type="protein sequence ID" value="MBW8639287.1"/>
    <property type="molecule type" value="Genomic_DNA"/>
</dbReference>
<keyword evidence="2 5" id="KW-0812">Transmembrane</keyword>
<evidence type="ECO:0000256" key="1">
    <source>
        <dbReference type="ARBA" id="ARBA00004127"/>
    </source>
</evidence>
<keyword evidence="4 5" id="KW-0472">Membrane</keyword>
<accession>A0AAE2ZTH3</accession>